<sequence>MALIFAIAHGITVFPAALLVGLITAEIYRRSGSVWPAVVVHIVYNLPQLPLMVAAGIG</sequence>
<keyword evidence="1" id="KW-0472">Membrane</keyword>
<dbReference type="EMBL" id="CP030118">
    <property type="protein sequence ID" value="QDL11006.1"/>
    <property type="molecule type" value="Genomic_DNA"/>
</dbReference>
<evidence type="ECO:0000313" key="3">
    <source>
        <dbReference type="EMBL" id="QDL11006.1"/>
    </source>
</evidence>
<dbReference type="InterPro" id="IPR003675">
    <property type="entry name" value="Rce1/LyrA-like_dom"/>
</dbReference>
<keyword evidence="4" id="KW-1185">Reference proteome</keyword>
<dbReference type="Proteomes" id="UP000503129">
    <property type="component" value="Chromosome"/>
</dbReference>
<name>A0A856MPT2_9CYAN</name>
<evidence type="ECO:0000313" key="4">
    <source>
        <dbReference type="Proteomes" id="UP000503129"/>
    </source>
</evidence>
<gene>
    <name evidence="3" type="ORF">DP114_26630</name>
</gene>
<feature type="transmembrane region" description="Helical" evidence="1">
    <location>
        <begin position="6"/>
        <end position="25"/>
    </location>
</feature>
<dbReference type="AlphaFoldDB" id="A0A856MPT2"/>
<dbReference type="Pfam" id="PF02517">
    <property type="entry name" value="Rce1-like"/>
    <property type="match status" value="1"/>
</dbReference>
<organism evidence="3 4">
    <name type="scientific">Brasilonema sennae CENA114</name>
    <dbReference type="NCBI Taxonomy" id="415709"/>
    <lineage>
        <taxon>Bacteria</taxon>
        <taxon>Bacillati</taxon>
        <taxon>Cyanobacteriota</taxon>
        <taxon>Cyanophyceae</taxon>
        <taxon>Nostocales</taxon>
        <taxon>Scytonemataceae</taxon>
        <taxon>Brasilonema</taxon>
        <taxon>Bromeliae group (in: Brasilonema)</taxon>
    </lineage>
</organism>
<protein>
    <recommendedName>
        <fullName evidence="2">CAAX prenyl protease 2/Lysostaphin resistance protein A-like domain-containing protein</fullName>
    </recommendedName>
</protein>
<proteinExistence type="predicted"/>
<feature type="domain" description="CAAX prenyl protease 2/Lysostaphin resistance protein A-like" evidence="2">
    <location>
        <begin position="2"/>
        <end position="46"/>
    </location>
</feature>
<keyword evidence="1" id="KW-1133">Transmembrane helix</keyword>
<evidence type="ECO:0000259" key="2">
    <source>
        <dbReference type="Pfam" id="PF02517"/>
    </source>
</evidence>
<dbReference type="KEGG" id="bsen:DP114_26630"/>
<dbReference type="GO" id="GO:0004175">
    <property type="term" value="F:endopeptidase activity"/>
    <property type="evidence" value="ECO:0007669"/>
    <property type="project" value="UniProtKB-ARBA"/>
</dbReference>
<accession>A0A856MPT2</accession>
<reference evidence="3 4" key="1">
    <citation type="submission" date="2018-06" db="EMBL/GenBank/DDBJ databases">
        <title>Comparative genomics of Brasilonema spp. strains.</title>
        <authorList>
            <person name="Alvarenga D.O."/>
            <person name="Fiore M.F."/>
            <person name="Varani A.M."/>
        </authorList>
    </citation>
    <scope>NUCLEOTIDE SEQUENCE [LARGE SCALE GENOMIC DNA]</scope>
    <source>
        <strain evidence="3 4">CENA114</strain>
    </source>
</reference>
<dbReference type="GO" id="GO:0080120">
    <property type="term" value="P:CAAX-box protein maturation"/>
    <property type="evidence" value="ECO:0007669"/>
    <property type="project" value="UniProtKB-ARBA"/>
</dbReference>
<keyword evidence="1" id="KW-0812">Transmembrane</keyword>
<evidence type="ECO:0000256" key="1">
    <source>
        <dbReference type="SAM" id="Phobius"/>
    </source>
</evidence>